<dbReference type="Pfam" id="PF13439">
    <property type="entry name" value="Glyco_transf_4"/>
    <property type="match status" value="1"/>
</dbReference>
<dbReference type="Proteomes" id="UP000697710">
    <property type="component" value="Unassembled WGS sequence"/>
</dbReference>
<dbReference type="Gene3D" id="3.40.50.2000">
    <property type="entry name" value="Glycogen Phosphorylase B"/>
    <property type="match status" value="2"/>
</dbReference>
<dbReference type="EMBL" id="JAGQHR010000079">
    <property type="protein sequence ID" value="MCA9726879.1"/>
    <property type="molecule type" value="Genomic_DNA"/>
</dbReference>
<dbReference type="AlphaFoldDB" id="A0A956LWJ3"/>
<feature type="domain" description="Glycosyl transferase family 1" evidence="1">
    <location>
        <begin position="242"/>
        <end position="334"/>
    </location>
</feature>
<reference evidence="3" key="1">
    <citation type="submission" date="2020-04" db="EMBL/GenBank/DDBJ databases">
        <authorList>
            <person name="Zhang T."/>
        </authorList>
    </citation>
    <scope>NUCLEOTIDE SEQUENCE</scope>
    <source>
        <strain evidence="3">HKST-UBA01</strain>
    </source>
</reference>
<dbReference type="SUPFAM" id="SSF53756">
    <property type="entry name" value="UDP-Glycosyltransferase/glycogen phosphorylase"/>
    <property type="match status" value="1"/>
</dbReference>
<evidence type="ECO:0000259" key="2">
    <source>
        <dbReference type="Pfam" id="PF13439"/>
    </source>
</evidence>
<dbReference type="Pfam" id="PF00534">
    <property type="entry name" value="Glycos_transf_1"/>
    <property type="match status" value="1"/>
</dbReference>
<name>A0A956LWJ3_UNCEI</name>
<evidence type="ECO:0000313" key="3">
    <source>
        <dbReference type="EMBL" id="MCA9726879.1"/>
    </source>
</evidence>
<dbReference type="InterPro" id="IPR001296">
    <property type="entry name" value="Glyco_trans_1"/>
</dbReference>
<reference evidence="3" key="2">
    <citation type="journal article" date="2021" name="Microbiome">
        <title>Successional dynamics and alternative stable states in a saline activated sludge microbial community over 9 years.</title>
        <authorList>
            <person name="Wang Y."/>
            <person name="Ye J."/>
            <person name="Ju F."/>
            <person name="Liu L."/>
            <person name="Boyd J.A."/>
            <person name="Deng Y."/>
            <person name="Parks D.H."/>
            <person name="Jiang X."/>
            <person name="Yin X."/>
            <person name="Woodcroft B.J."/>
            <person name="Tyson G.W."/>
            <person name="Hugenholtz P."/>
            <person name="Polz M.F."/>
            <person name="Zhang T."/>
        </authorList>
    </citation>
    <scope>NUCLEOTIDE SEQUENCE</scope>
    <source>
        <strain evidence="3">HKST-UBA01</strain>
    </source>
</reference>
<proteinExistence type="predicted"/>
<dbReference type="CDD" id="cd03801">
    <property type="entry name" value="GT4_PimA-like"/>
    <property type="match status" value="1"/>
</dbReference>
<feature type="domain" description="Glycosyltransferase subfamily 4-like N-terminal" evidence="2">
    <location>
        <begin position="14"/>
        <end position="171"/>
    </location>
</feature>
<organism evidence="3 4">
    <name type="scientific">Eiseniibacteriota bacterium</name>
    <dbReference type="NCBI Taxonomy" id="2212470"/>
    <lineage>
        <taxon>Bacteria</taxon>
        <taxon>Candidatus Eiseniibacteriota</taxon>
    </lineage>
</organism>
<dbReference type="GO" id="GO:0016757">
    <property type="term" value="F:glycosyltransferase activity"/>
    <property type="evidence" value="ECO:0007669"/>
    <property type="project" value="InterPro"/>
</dbReference>
<gene>
    <name evidence="3" type="ORF">KC729_04290</name>
</gene>
<protein>
    <submittedName>
        <fullName evidence="3">Glycosyltransferase family 4 protein</fullName>
    </submittedName>
</protein>
<comment type="caution">
    <text evidence="3">The sequence shown here is derived from an EMBL/GenBank/DDBJ whole genome shotgun (WGS) entry which is preliminary data.</text>
</comment>
<dbReference type="InterPro" id="IPR028098">
    <property type="entry name" value="Glyco_trans_4-like_N"/>
</dbReference>
<dbReference type="PANTHER" id="PTHR12526">
    <property type="entry name" value="GLYCOSYLTRANSFERASE"/>
    <property type="match status" value="1"/>
</dbReference>
<evidence type="ECO:0000259" key="1">
    <source>
        <dbReference type="Pfam" id="PF00534"/>
    </source>
</evidence>
<accession>A0A956LWJ3</accession>
<evidence type="ECO:0000313" key="4">
    <source>
        <dbReference type="Proteomes" id="UP000697710"/>
    </source>
</evidence>
<sequence length="380" mass="41213">MRIAIVTPNPVTFPGGAEKVTAALVDVLVTAGYDVEVFDRTRIGKGEATRGLLQPKLFGDFVLAHQLGSAFNRERARFDLVICNGMFGWNVSAPRVIAIAHGTIGGYLRATGTSVGLFAYFKMRTLDTWFHNLSFRNRTVVAVSGRAAEECRAYHGVKRTAVIGNPVDIDRFGPAPDRVALRRALGLPEDEFLGLYCGRPVFMKGVDVLRELLPMLPAGHRMVAALPSGSVDAPNLIARVGVPHDEMPALYAACDYLFFPTRYEGASLVLAEALATGLPVLTTRAGTGTDLAGDDLLGRFIHDDDRADRYRADIEALAADPALRSELGNRGRDWIHRNCSPQAFAHAYLELVEAELTGAELTDADRAGGESQQRHGPTRS</sequence>